<dbReference type="InterPro" id="IPR006683">
    <property type="entry name" value="Thioestr_dom"/>
</dbReference>
<accession>A0A7Y2EA03</accession>
<reference evidence="3 4" key="1">
    <citation type="submission" date="2020-03" db="EMBL/GenBank/DDBJ databases">
        <title>Metabolic flexibility allows generalist bacteria to become dominant in a frequently disturbed ecosystem.</title>
        <authorList>
            <person name="Chen Y.-J."/>
            <person name="Leung P.M."/>
            <person name="Bay S.K."/>
            <person name="Hugenholtz P."/>
            <person name="Kessler A.J."/>
            <person name="Shelley G."/>
            <person name="Waite D.W."/>
            <person name="Cook P.L."/>
            <person name="Greening C."/>
        </authorList>
    </citation>
    <scope>NUCLEOTIDE SEQUENCE [LARGE SCALE GENOMIC DNA]</scope>
    <source>
        <strain evidence="3">SS_bin_28</strain>
    </source>
</reference>
<organism evidence="3 4">
    <name type="scientific">Eiseniibacteriota bacterium</name>
    <dbReference type="NCBI Taxonomy" id="2212470"/>
    <lineage>
        <taxon>Bacteria</taxon>
        <taxon>Candidatus Eiseniibacteriota</taxon>
    </lineage>
</organism>
<gene>
    <name evidence="3" type="ORF">HKN21_14545</name>
</gene>
<dbReference type="Pfam" id="PF03061">
    <property type="entry name" value="4HBT"/>
    <property type="match status" value="1"/>
</dbReference>
<evidence type="ECO:0000256" key="1">
    <source>
        <dbReference type="SAM" id="MobiDB-lite"/>
    </source>
</evidence>
<dbReference type="Proteomes" id="UP000547674">
    <property type="component" value="Unassembled WGS sequence"/>
</dbReference>
<dbReference type="CDD" id="cd03443">
    <property type="entry name" value="PaaI_thioesterase"/>
    <property type="match status" value="1"/>
</dbReference>
<feature type="region of interest" description="Disordered" evidence="1">
    <location>
        <begin position="1"/>
        <end position="22"/>
    </location>
</feature>
<dbReference type="InterPro" id="IPR029069">
    <property type="entry name" value="HotDog_dom_sf"/>
</dbReference>
<comment type="caution">
    <text evidence="3">The sequence shown here is derived from an EMBL/GenBank/DDBJ whole genome shotgun (WGS) entry which is preliminary data.</text>
</comment>
<sequence>MRATDEVTGEQIQGDPVPEKSVQETHAPSNACFGCGPSNSKGLQIRSFEEGDELVCRWTPEDHHEAFEGVLNGGIIGSILDCHANWCAAMHLMRKNNLDAPPCTVTAEYGIKLLRPTPSKTELILRAKVIESTEDKAVVEATLEAGGKVCDTCRGTFVAVKPGHPAYHRWG</sequence>
<name>A0A7Y2EA03_UNCEI</name>
<protein>
    <submittedName>
        <fullName evidence="3">PaaI family thioesterase</fullName>
    </submittedName>
</protein>
<dbReference type="AlphaFoldDB" id="A0A7Y2EA03"/>
<dbReference type="Gene3D" id="3.10.129.10">
    <property type="entry name" value="Hotdog Thioesterase"/>
    <property type="match status" value="1"/>
</dbReference>
<dbReference type="EMBL" id="JABDJR010000586">
    <property type="protein sequence ID" value="NNF07979.1"/>
    <property type="molecule type" value="Genomic_DNA"/>
</dbReference>
<dbReference type="SUPFAM" id="SSF54637">
    <property type="entry name" value="Thioesterase/thiol ester dehydrase-isomerase"/>
    <property type="match status" value="1"/>
</dbReference>
<evidence type="ECO:0000313" key="3">
    <source>
        <dbReference type="EMBL" id="NNF07979.1"/>
    </source>
</evidence>
<feature type="domain" description="Thioesterase" evidence="2">
    <location>
        <begin position="69"/>
        <end position="147"/>
    </location>
</feature>
<proteinExistence type="predicted"/>
<evidence type="ECO:0000313" key="4">
    <source>
        <dbReference type="Proteomes" id="UP000547674"/>
    </source>
</evidence>
<evidence type="ECO:0000259" key="2">
    <source>
        <dbReference type="Pfam" id="PF03061"/>
    </source>
</evidence>